<dbReference type="RefSeq" id="WP_209294081.1">
    <property type="nucleotide sequence ID" value="NZ_CAXYLQ010000026.1"/>
</dbReference>
<comment type="caution">
    <text evidence="1">The sequence shown here is derived from an EMBL/GenBank/DDBJ whole genome shotgun (WGS) entry which is preliminary data.</text>
</comment>
<name>A0ABS3ZMI7_9FIRM</name>
<evidence type="ECO:0000313" key="2">
    <source>
        <dbReference type="Proteomes" id="UP001315001"/>
    </source>
</evidence>
<sequence length="126" mass="14715">MPRITVKTNVFLNREKKYRMTLEFKEAIELIPCEKGSFVMADFEDEAFMLFGDEAASDPCAAIEVAVIQDAIDKYDKEIFVQVLARMTETVMKYTQIPEDRIFAYYRNSPLWTYKRQDIIGTLVHV</sequence>
<dbReference type="EMBL" id="JAFIQO010000231">
    <property type="protein sequence ID" value="MBP0058502.1"/>
    <property type="molecule type" value="Genomic_DNA"/>
</dbReference>
<dbReference type="SUPFAM" id="SSF55331">
    <property type="entry name" value="Tautomerase/MIF"/>
    <property type="match status" value="1"/>
</dbReference>
<dbReference type="Gene3D" id="3.30.429.10">
    <property type="entry name" value="Macrophage Migration Inhibitory Factor"/>
    <property type="match status" value="1"/>
</dbReference>
<reference evidence="1 2" key="1">
    <citation type="submission" date="2021-02" db="EMBL/GenBank/DDBJ databases">
        <title>Lactate utilizing bacteria of the human gut.</title>
        <authorList>
            <person name="Sheridan P.O."/>
        </authorList>
    </citation>
    <scope>NUCLEOTIDE SEQUENCE [LARGE SCALE GENOMIC DNA]</scope>
    <source>
        <strain evidence="1 2">HTF-83D</strain>
    </source>
</reference>
<accession>A0ABS3ZMI7</accession>
<dbReference type="Proteomes" id="UP001315001">
    <property type="component" value="Unassembled WGS sequence"/>
</dbReference>
<protein>
    <submittedName>
        <fullName evidence="1">Uncharacterized protein</fullName>
    </submittedName>
</protein>
<dbReference type="InterPro" id="IPR014347">
    <property type="entry name" value="Tautomerase/MIF_sf"/>
</dbReference>
<keyword evidence="2" id="KW-1185">Reference proteome</keyword>
<evidence type="ECO:0000313" key="1">
    <source>
        <dbReference type="EMBL" id="MBP0058502.1"/>
    </source>
</evidence>
<organism evidence="1 2">
    <name type="scientific">Anaerobutyricum soehngenii</name>
    <dbReference type="NCBI Taxonomy" id="105843"/>
    <lineage>
        <taxon>Bacteria</taxon>
        <taxon>Bacillati</taxon>
        <taxon>Bacillota</taxon>
        <taxon>Clostridia</taxon>
        <taxon>Lachnospirales</taxon>
        <taxon>Lachnospiraceae</taxon>
        <taxon>Anaerobutyricum</taxon>
    </lineage>
</organism>
<proteinExistence type="predicted"/>
<gene>
    <name evidence="1" type="ORF">JYQ75_14130</name>
</gene>